<dbReference type="EMBL" id="JAANIU010017578">
    <property type="protein sequence ID" value="KAG1526578.1"/>
    <property type="molecule type" value="Genomic_DNA"/>
</dbReference>
<gene>
    <name evidence="2" type="ORF">G6F50_018377</name>
</gene>
<accession>A0A9P7BYG2</accession>
<sequence length="68" mass="7394">MENQHGTRRAMGIPGVLRRGRTPELRAGRARPGRLAQRRDAGRASLGAPGRRAIAVAQQEQRRADPTG</sequence>
<feature type="region of interest" description="Disordered" evidence="1">
    <location>
        <begin position="1"/>
        <end position="68"/>
    </location>
</feature>
<comment type="caution">
    <text evidence="2">The sequence shown here is derived from an EMBL/GenBank/DDBJ whole genome shotgun (WGS) entry which is preliminary data.</text>
</comment>
<evidence type="ECO:0000313" key="3">
    <source>
        <dbReference type="Proteomes" id="UP000740926"/>
    </source>
</evidence>
<evidence type="ECO:0000313" key="2">
    <source>
        <dbReference type="EMBL" id="KAG1526578.1"/>
    </source>
</evidence>
<evidence type="ECO:0000256" key="1">
    <source>
        <dbReference type="SAM" id="MobiDB-lite"/>
    </source>
</evidence>
<protein>
    <submittedName>
        <fullName evidence="2">Uncharacterized protein</fullName>
    </submittedName>
</protein>
<dbReference type="AlphaFoldDB" id="A0A9P7BYG2"/>
<keyword evidence="3" id="KW-1185">Reference proteome</keyword>
<dbReference type="Proteomes" id="UP000740926">
    <property type="component" value="Unassembled WGS sequence"/>
</dbReference>
<reference evidence="2 3" key="1">
    <citation type="journal article" date="2020" name="Microb. Genom.">
        <title>Genetic diversity of clinical and environmental Mucorales isolates obtained from an investigation of mucormycosis cases among solid organ transplant recipients.</title>
        <authorList>
            <person name="Nguyen M.H."/>
            <person name="Kaul D."/>
            <person name="Muto C."/>
            <person name="Cheng S.J."/>
            <person name="Richter R.A."/>
            <person name="Bruno V.M."/>
            <person name="Liu G."/>
            <person name="Beyhan S."/>
            <person name="Sundermann A.J."/>
            <person name="Mounaud S."/>
            <person name="Pasculle A.W."/>
            <person name="Nierman W.C."/>
            <person name="Driscoll E."/>
            <person name="Cumbie R."/>
            <person name="Clancy C.J."/>
            <person name="Dupont C.L."/>
        </authorList>
    </citation>
    <scope>NUCLEOTIDE SEQUENCE [LARGE SCALE GENOMIC DNA]</scope>
    <source>
        <strain evidence="2 3">GL24</strain>
    </source>
</reference>
<name>A0A9P7BYG2_9FUNG</name>
<organism evidence="2 3">
    <name type="scientific">Rhizopus delemar</name>
    <dbReference type="NCBI Taxonomy" id="936053"/>
    <lineage>
        <taxon>Eukaryota</taxon>
        <taxon>Fungi</taxon>
        <taxon>Fungi incertae sedis</taxon>
        <taxon>Mucoromycota</taxon>
        <taxon>Mucoromycotina</taxon>
        <taxon>Mucoromycetes</taxon>
        <taxon>Mucorales</taxon>
        <taxon>Mucorineae</taxon>
        <taxon>Rhizopodaceae</taxon>
        <taxon>Rhizopus</taxon>
    </lineage>
</organism>
<proteinExistence type="predicted"/>